<name>A0A835HZL5_9MAGN</name>
<accession>A0A835HZL5</accession>
<dbReference type="Proteomes" id="UP000631114">
    <property type="component" value="Unassembled WGS sequence"/>
</dbReference>
<evidence type="ECO:0000313" key="2">
    <source>
        <dbReference type="Proteomes" id="UP000631114"/>
    </source>
</evidence>
<reference evidence="1 2" key="1">
    <citation type="submission" date="2020-10" db="EMBL/GenBank/DDBJ databases">
        <title>The Coptis chinensis genome and diversification of protoberbering-type alkaloids.</title>
        <authorList>
            <person name="Wang B."/>
            <person name="Shu S."/>
            <person name="Song C."/>
            <person name="Liu Y."/>
        </authorList>
    </citation>
    <scope>NUCLEOTIDE SEQUENCE [LARGE SCALE GENOMIC DNA]</scope>
    <source>
        <strain evidence="1">HL-2020</strain>
        <tissue evidence="1">Leaf</tissue>
    </source>
</reference>
<dbReference type="AlphaFoldDB" id="A0A835HZL5"/>
<keyword evidence="2" id="KW-1185">Reference proteome</keyword>
<gene>
    <name evidence="1" type="ORF">IFM89_024089</name>
</gene>
<organism evidence="1 2">
    <name type="scientific">Coptis chinensis</name>
    <dbReference type="NCBI Taxonomy" id="261450"/>
    <lineage>
        <taxon>Eukaryota</taxon>
        <taxon>Viridiplantae</taxon>
        <taxon>Streptophyta</taxon>
        <taxon>Embryophyta</taxon>
        <taxon>Tracheophyta</taxon>
        <taxon>Spermatophyta</taxon>
        <taxon>Magnoliopsida</taxon>
        <taxon>Ranunculales</taxon>
        <taxon>Ranunculaceae</taxon>
        <taxon>Coptidoideae</taxon>
        <taxon>Coptis</taxon>
    </lineage>
</organism>
<evidence type="ECO:0000313" key="1">
    <source>
        <dbReference type="EMBL" id="KAF9606268.1"/>
    </source>
</evidence>
<comment type="caution">
    <text evidence="1">The sequence shown here is derived from an EMBL/GenBank/DDBJ whole genome shotgun (WGS) entry which is preliminary data.</text>
</comment>
<sequence length="196" mass="22480">MEFSIVHEIHTILSSKRTNVLDGCVKVNTRSRVLLLLDKDEFSVEKSGRQWDFDWFDMAKVHLEPTLPRTVIVPEYELPFKRPKDWEPRSMEINAINATTEAACLILSVGRDREEPKGKVFSASCMAFVVLSIKHVTLAPKVGVFISQEFRRRVHKEMLLLERWVEGVAGQVSVAVERECEGVELFGFEDAKDFLE</sequence>
<proteinExistence type="predicted"/>
<protein>
    <submittedName>
        <fullName evidence="1">Uncharacterized protein</fullName>
    </submittedName>
</protein>
<dbReference type="EMBL" id="JADFTS010000005">
    <property type="protein sequence ID" value="KAF9606268.1"/>
    <property type="molecule type" value="Genomic_DNA"/>
</dbReference>